<dbReference type="PANTHER" id="PTHR39324:SF1">
    <property type="entry name" value="CALCIUM DODECIN"/>
    <property type="match status" value="1"/>
</dbReference>
<dbReference type="InterPro" id="IPR009923">
    <property type="entry name" value="Dodecin"/>
</dbReference>
<dbReference type="EMBL" id="QXDL01000009">
    <property type="protein sequence ID" value="RIH90460.1"/>
    <property type="molecule type" value="Genomic_DNA"/>
</dbReference>
<dbReference type="Proteomes" id="UP000265715">
    <property type="component" value="Unassembled WGS sequence"/>
</dbReference>
<organism evidence="1 2">
    <name type="scientific">Calidithermus terrae</name>
    <dbReference type="NCBI Taxonomy" id="1408545"/>
    <lineage>
        <taxon>Bacteria</taxon>
        <taxon>Thermotogati</taxon>
        <taxon>Deinococcota</taxon>
        <taxon>Deinococci</taxon>
        <taxon>Thermales</taxon>
        <taxon>Thermaceae</taxon>
        <taxon>Calidithermus</taxon>
    </lineage>
</organism>
<reference evidence="1 2" key="1">
    <citation type="submission" date="2018-08" db="EMBL/GenBank/DDBJ databases">
        <title>Meiothermus terrae DSM 26712 genome sequencing project.</title>
        <authorList>
            <person name="Da Costa M.S."/>
            <person name="Albuquerque L."/>
            <person name="Raposo P."/>
            <person name="Froufe H.J.C."/>
            <person name="Barroso C.S."/>
            <person name="Egas C."/>
        </authorList>
    </citation>
    <scope>NUCLEOTIDE SEQUENCE [LARGE SCALE GENOMIC DNA]</scope>
    <source>
        <strain evidence="1 2">DSM 26712</strain>
    </source>
</reference>
<dbReference type="AlphaFoldDB" id="A0A399F353"/>
<keyword evidence="2" id="KW-1185">Reference proteome</keyword>
<dbReference type="RefSeq" id="WP_027891173.1">
    <property type="nucleotide sequence ID" value="NZ_QXDL01000009.1"/>
</dbReference>
<dbReference type="Gene3D" id="3.30.1660.10">
    <property type="entry name" value="Flavin-binding protein dodecin"/>
    <property type="match status" value="1"/>
</dbReference>
<sequence>MAVVKVIEIIAESPKSWEDAAQQALEEASKTVRGIRSIWVQDLQAIVEDGAVVAYRANCKLSFVVESEGKKAPARSSNRSRK</sequence>
<evidence type="ECO:0000313" key="2">
    <source>
        <dbReference type="Proteomes" id="UP000265715"/>
    </source>
</evidence>
<dbReference type="Pfam" id="PF07311">
    <property type="entry name" value="Dodecin"/>
    <property type="match status" value="1"/>
</dbReference>
<gene>
    <name evidence="1" type="primary">secE2</name>
    <name evidence="1" type="ORF">Mterra_00442</name>
</gene>
<name>A0A399F353_9DEIN</name>
<dbReference type="InterPro" id="IPR025543">
    <property type="entry name" value="Dodecin-like"/>
</dbReference>
<dbReference type="InterPro" id="IPR036694">
    <property type="entry name" value="Dodecin-like_sf"/>
</dbReference>
<evidence type="ECO:0000313" key="1">
    <source>
        <dbReference type="EMBL" id="RIH90460.1"/>
    </source>
</evidence>
<accession>A0A399F353</accession>
<comment type="caution">
    <text evidence="1">The sequence shown here is derived from an EMBL/GenBank/DDBJ whole genome shotgun (WGS) entry which is preliminary data.</text>
</comment>
<protein>
    <submittedName>
        <fullName evidence="1">Calcium dodecin</fullName>
    </submittedName>
</protein>
<proteinExistence type="predicted"/>
<dbReference type="OrthoDB" id="1707990at2"/>
<dbReference type="SUPFAM" id="SSF89807">
    <property type="entry name" value="Dodecin-like"/>
    <property type="match status" value="1"/>
</dbReference>
<dbReference type="PANTHER" id="PTHR39324">
    <property type="entry name" value="CALCIUM DODECIN"/>
    <property type="match status" value="1"/>
</dbReference>